<keyword evidence="1" id="KW-0862">Zinc</keyword>
<comment type="caution">
    <text evidence="3">The sequence shown here is derived from an EMBL/GenBank/DDBJ whole genome shotgun (WGS) entry which is preliminary data.</text>
</comment>
<evidence type="ECO:0000256" key="1">
    <source>
        <dbReference type="PROSITE-ProRule" id="PRU00042"/>
    </source>
</evidence>
<dbReference type="PROSITE" id="PS00028">
    <property type="entry name" value="ZINC_FINGER_C2H2_1"/>
    <property type="match status" value="1"/>
</dbReference>
<sequence>MSSGLEHEDLENVALVRMEDVQPSRDRIDRTVDLQSPPSDDEEIYETCIIDKVDYDNECAIDDDSDSNIGSMVSIQSEEMVEEEEECSDTEELIVPEALDPSIEIMNEPIQRGEEVKIHVKPNQSDSWPTLEILPGGVIKNAVDCEAFPSKTAEKAPRKGEMMYACAKCPQVFKYLFCLVKHVKWHEEQAKLVDRTPNLTPLEKELVLIKRERNELDKTYKMQKVEVFARIAAAIGKINNTRDIFK</sequence>
<dbReference type="PROSITE" id="PS50157">
    <property type="entry name" value="ZINC_FINGER_C2H2_2"/>
    <property type="match status" value="1"/>
</dbReference>
<organism evidence="3">
    <name type="scientific">Heliothis virescens</name>
    <name type="common">Tobacco budworm moth</name>
    <dbReference type="NCBI Taxonomy" id="7102"/>
    <lineage>
        <taxon>Eukaryota</taxon>
        <taxon>Metazoa</taxon>
        <taxon>Ecdysozoa</taxon>
        <taxon>Arthropoda</taxon>
        <taxon>Hexapoda</taxon>
        <taxon>Insecta</taxon>
        <taxon>Pterygota</taxon>
        <taxon>Neoptera</taxon>
        <taxon>Endopterygota</taxon>
        <taxon>Lepidoptera</taxon>
        <taxon>Glossata</taxon>
        <taxon>Ditrysia</taxon>
        <taxon>Noctuoidea</taxon>
        <taxon>Noctuidae</taxon>
        <taxon>Heliothinae</taxon>
        <taxon>Heliothis</taxon>
    </lineage>
</organism>
<dbReference type="AlphaFoldDB" id="A0A2A4KAK0"/>
<keyword evidence="1" id="KW-0479">Metal-binding</keyword>
<gene>
    <name evidence="3" type="ORF">B5V51_14603</name>
</gene>
<proteinExistence type="predicted"/>
<dbReference type="EMBL" id="NWSH01000010">
    <property type="protein sequence ID" value="PCG80928.1"/>
    <property type="molecule type" value="Genomic_DNA"/>
</dbReference>
<dbReference type="InterPro" id="IPR013087">
    <property type="entry name" value="Znf_C2H2_type"/>
</dbReference>
<feature type="domain" description="C2H2-type" evidence="2">
    <location>
        <begin position="164"/>
        <end position="191"/>
    </location>
</feature>
<dbReference type="GO" id="GO:0008270">
    <property type="term" value="F:zinc ion binding"/>
    <property type="evidence" value="ECO:0007669"/>
    <property type="project" value="UniProtKB-KW"/>
</dbReference>
<evidence type="ECO:0000313" key="3">
    <source>
        <dbReference type="EMBL" id="PCG80928.1"/>
    </source>
</evidence>
<evidence type="ECO:0000259" key="2">
    <source>
        <dbReference type="PROSITE" id="PS50157"/>
    </source>
</evidence>
<accession>A0A2A4KAK0</accession>
<name>A0A2A4KAK0_HELVI</name>
<protein>
    <recommendedName>
        <fullName evidence="2">C2H2-type domain-containing protein</fullName>
    </recommendedName>
</protein>
<reference evidence="3" key="1">
    <citation type="submission" date="2017-09" db="EMBL/GenBank/DDBJ databases">
        <title>Contemporary evolution of a Lepidopteran species, Heliothis virescens, in response to modern agricultural practices.</title>
        <authorList>
            <person name="Fritz M.L."/>
            <person name="Deyonke A.M."/>
            <person name="Papanicolaou A."/>
            <person name="Micinski S."/>
            <person name="Westbrook J."/>
            <person name="Gould F."/>
        </authorList>
    </citation>
    <scope>NUCLEOTIDE SEQUENCE [LARGE SCALE GENOMIC DNA]</scope>
    <source>
        <strain evidence="3">HvINT-</strain>
        <tissue evidence="3">Whole body</tissue>
    </source>
</reference>
<keyword evidence="1" id="KW-0863">Zinc-finger</keyword>